<organism evidence="3 4">
    <name type="scientific">Heligmosomoides polygyrus</name>
    <name type="common">Parasitic roundworm</name>
    <dbReference type="NCBI Taxonomy" id="6339"/>
    <lineage>
        <taxon>Eukaryota</taxon>
        <taxon>Metazoa</taxon>
        <taxon>Ecdysozoa</taxon>
        <taxon>Nematoda</taxon>
        <taxon>Chromadorea</taxon>
        <taxon>Rhabditida</taxon>
        <taxon>Rhabditina</taxon>
        <taxon>Rhabditomorpha</taxon>
        <taxon>Strongyloidea</taxon>
        <taxon>Heligmosomidae</taxon>
        <taxon>Heligmosomoides</taxon>
    </lineage>
</organism>
<evidence type="ECO:0000313" key="4">
    <source>
        <dbReference type="WBParaSite" id="HPBE_0000099701-mRNA-1"/>
    </source>
</evidence>
<reference evidence="4" key="2">
    <citation type="submission" date="2019-09" db="UniProtKB">
        <authorList>
            <consortium name="WormBaseParasite"/>
        </authorList>
    </citation>
    <scope>IDENTIFICATION</scope>
</reference>
<dbReference type="OrthoDB" id="5871335at2759"/>
<accession>A0A3P7TBT8</accession>
<accession>A0A183F4A5</accession>
<dbReference type="AlphaFoldDB" id="A0A183F4A5"/>
<protein>
    <submittedName>
        <fullName evidence="4">Protein Wnt</fullName>
    </submittedName>
</protein>
<sequence length="142" mass="16016">MGEASPPSGYAKDNSAKAYGIAVEMRPMMTAPKHVHGGDWKDMLHLTNLRQKKKSANSWIEQKLKKRECSRFVPSQKYSSRCGCGMAVDQHPTEAQRPLKTNKFLSLPGADDETTNDSDEVSKVGRERDNRPFILNRGIFYD</sequence>
<keyword evidence="3" id="KW-1185">Reference proteome</keyword>
<dbReference type="WBParaSite" id="HPBE_0000099701-mRNA-1">
    <property type="protein sequence ID" value="HPBE_0000099701-mRNA-1"/>
    <property type="gene ID" value="HPBE_0000099701"/>
</dbReference>
<proteinExistence type="predicted"/>
<name>A0A183F4A5_HELPZ</name>
<feature type="compositionally biased region" description="Acidic residues" evidence="1">
    <location>
        <begin position="110"/>
        <end position="119"/>
    </location>
</feature>
<evidence type="ECO:0000313" key="2">
    <source>
        <dbReference type="EMBL" id="VDO19380.1"/>
    </source>
</evidence>
<evidence type="ECO:0000313" key="3">
    <source>
        <dbReference type="Proteomes" id="UP000050761"/>
    </source>
</evidence>
<gene>
    <name evidence="2" type="ORF">HPBE_LOCUS998</name>
</gene>
<feature type="region of interest" description="Disordered" evidence="1">
    <location>
        <begin position="105"/>
        <end position="128"/>
    </location>
</feature>
<evidence type="ECO:0000256" key="1">
    <source>
        <dbReference type="SAM" id="MobiDB-lite"/>
    </source>
</evidence>
<reference evidence="2 3" key="1">
    <citation type="submission" date="2018-11" db="EMBL/GenBank/DDBJ databases">
        <authorList>
            <consortium name="Pathogen Informatics"/>
        </authorList>
    </citation>
    <scope>NUCLEOTIDE SEQUENCE [LARGE SCALE GENOMIC DNA]</scope>
</reference>
<dbReference type="EMBL" id="UZAH01000932">
    <property type="protein sequence ID" value="VDO19380.1"/>
    <property type="molecule type" value="Genomic_DNA"/>
</dbReference>
<dbReference type="Proteomes" id="UP000050761">
    <property type="component" value="Unassembled WGS sequence"/>
</dbReference>